<reference evidence="1 2" key="1">
    <citation type="submission" date="2016-10" db="EMBL/GenBank/DDBJ databases">
        <title>Evaluation of Human, Animal and Environmental Mycobacterium chelonae Isolates by Core Genome Phylogenomic Analysis, Targeted Gene Comparison, and Anti-microbial Susceptibility Patterns: A Tale of Mistaken Identities.</title>
        <authorList>
            <person name="Fogelson S.B."/>
            <person name="Camus A.C."/>
            <person name="Lorenz W."/>
            <person name="Vasireddy R."/>
            <person name="Vasireddy S."/>
            <person name="Smith T."/>
            <person name="Brown-Elliott B.A."/>
            <person name="Wallace R.J.Jr."/>
            <person name="Hasan N.A."/>
            <person name="Reischl U."/>
            <person name="Sanchez S."/>
        </authorList>
    </citation>
    <scope>NUCLEOTIDE SEQUENCE [LARGE SCALE GENOMIC DNA]</scope>
    <source>
        <strain evidence="1 2">42895</strain>
    </source>
</reference>
<evidence type="ECO:0000313" key="1">
    <source>
        <dbReference type="EMBL" id="OHT54960.1"/>
    </source>
</evidence>
<evidence type="ECO:0000313" key="2">
    <source>
        <dbReference type="Proteomes" id="UP000180113"/>
    </source>
</evidence>
<name>A0AB73LPX6_MYCCH</name>
<dbReference type="AlphaFoldDB" id="A0AB73LPX6"/>
<protein>
    <submittedName>
        <fullName evidence="1">Uncharacterized protein</fullName>
    </submittedName>
</protein>
<accession>A0AB73LPX6</accession>
<sequence>MVIPEYFEIGVDLESQENIVMRLGIRPRDGGPLISVRMEVGDAQNVGSNLLAHVSAIQGLRERFNGRWNDLVTMVNEADALDG</sequence>
<gene>
    <name evidence="1" type="ORF">BKG62_01850</name>
</gene>
<dbReference type="EMBL" id="MLHW01000001">
    <property type="protein sequence ID" value="OHT54960.1"/>
    <property type="molecule type" value="Genomic_DNA"/>
</dbReference>
<dbReference type="Proteomes" id="UP000180113">
    <property type="component" value="Unassembled WGS sequence"/>
</dbReference>
<organism evidence="1 2">
    <name type="scientific">Mycobacteroides chelonae</name>
    <name type="common">Mycobacterium chelonae</name>
    <dbReference type="NCBI Taxonomy" id="1774"/>
    <lineage>
        <taxon>Bacteria</taxon>
        <taxon>Bacillati</taxon>
        <taxon>Actinomycetota</taxon>
        <taxon>Actinomycetes</taxon>
        <taxon>Mycobacteriales</taxon>
        <taxon>Mycobacteriaceae</taxon>
        <taxon>Mycobacteroides</taxon>
    </lineage>
</organism>
<comment type="caution">
    <text evidence="1">The sequence shown here is derived from an EMBL/GenBank/DDBJ whole genome shotgun (WGS) entry which is preliminary data.</text>
</comment>
<proteinExistence type="predicted"/>